<accession>A0A132B8Q1</accession>
<evidence type="ECO:0000259" key="2">
    <source>
        <dbReference type="Pfam" id="PF25000"/>
    </source>
</evidence>
<dbReference type="OrthoDB" id="6161812at2759"/>
<proteinExistence type="predicted"/>
<dbReference type="RefSeq" id="XP_018063145.1">
    <property type="nucleotide sequence ID" value="XM_018218931.1"/>
</dbReference>
<dbReference type="InterPro" id="IPR056681">
    <property type="entry name" value="DUF7779"/>
</dbReference>
<dbReference type="InterPro" id="IPR002182">
    <property type="entry name" value="NB-ARC"/>
</dbReference>
<dbReference type="Pfam" id="PF25000">
    <property type="entry name" value="DUF7779"/>
    <property type="match status" value="1"/>
</dbReference>
<dbReference type="EMBL" id="KQ947434">
    <property type="protein sequence ID" value="KUJ08790.1"/>
    <property type="molecule type" value="Genomic_DNA"/>
</dbReference>
<dbReference type="InterPro" id="IPR027417">
    <property type="entry name" value="P-loop_NTPase"/>
</dbReference>
<dbReference type="GO" id="GO:0043531">
    <property type="term" value="F:ADP binding"/>
    <property type="evidence" value="ECO:0007669"/>
    <property type="project" value="InterPro"/>
</dbReference>
<organism evidence="3 4">
    <name type="scientific">Mollisia scopiformis</name>
    <name type="common">Conifer needle endophyte fungus</name>
    <name type="synonym">Phialocephala scopiformis</name>
    <dbReference type="NCBI Taxonomy" id="149040"/>
    <lineage>
        <taxon>Eukaryota</taxon>
        <taxon>Fungi</taxon>
        <taxon>Dikarya</taxon>
        <taxon>Ascomycota</taxon>
        <taxon>Pezizomycotina</taxon>
        <taxon>Leotiomycetes</taxon>
        <taxon>Helotiales</taxon>
        <taxon>Mollisiaceae</taxon>
        <taxon>Mollisia</taxon>
    </lineage>
</organism>
<protein>
    <submittedName>
        <fullName evidence="3">Uncharacterized protein</fullName>
    </submittedName>
</protein>
<evidence type="ECO:0000259" key="1">
    <source>
        <dbReference type="Pfam" id="PF00931"/>
    </source>
</evidence>
<dbReference type="GeneID" id="28828657"/>
<keyword evidence="4" id="KW-1185">Reference proteome</keyword>
<dbReference type="Pfam" id="PF00931">
    <property type="entry name" value="NB-ARC"/>
    <property type="match status" value="1"/>
</dbReference>
<dbReference type="InParanoid" id="A0A132B8Q1"/>
<dbReference type="KEGG" id="psco:LY89DRAFT_724797"/>
<feature type="domain" description="DUF7779" evidence="2">
    <location>
        <begin position="355"/>
        <end position="406"/>
    </location>
</feature>
<dbReference type="Proteomes" id="UP000070700">
    <property type="component" value="Unassembled WGS sequence"/>
</dbReference>
<dbReference type="Gene3D" id="3.40.50.300">
    <property type="entry name" value="P-loop containing nucleotide triphosphate hydrolases"/>
    <property type="match status" value="1"/>
</dbReference>
<feature type="domain" description="NB-ARC" evidence="1">
    <location>
        <begin position="192"/>
        <end position="259"/>
    </location>
</feature>
<sequence length="424" mass="47611">MVGGFGSKTVLMDWSLVKTNTKSQRQCGVRADHDHICCIKSNSHKMVVVTEFVRHIAQQTRDMIEKETRQGKSRLGHSFDVSLIDHLIVDKPAFQVQEAMPARAQSIPRQTHGLNSQDFAHNDSTVSIFDITLSLADFSVKKNNNPLPCHIMPLSKNHGPFFGRKAILEALDKALAPTSYLVGENPDVDLSNLKTVVICGPGGIGKTQLASQFAHRHTKYFDAIFWVHADESSKIAHDFTQIAFSLGLVADENSMEARDQVLTRELVLGSPASVLITSRDPIFKTHTYAGEGLQSDITLPSSDEDEAMEYLLKLTHREKELKSTSPERLLLNSGRNRSNYNHTTATVWALQDLEEKEGYPRDEMEYQDARTELLTSSLITRDRNEKKIFMHRLIQDAARASVTDEQLNRAFGFTLCQLSAAWPY</sequence>
<evidence type="ECO:0000313" key="4">
    <source>
        <dbReference type="Proteomes" id="UP000070700"/>
    </source>
</evidence>
<dbReference type="AlphaFoldDB" id="A0A132B8Q1"/>
<name>A0A132B8Q1_MOLSC</name>
<evidence type="ECO:0000313" key="3">
    <source>
        <dbReference type="EMBL" id="KUJ08790.1"/>
    </source>
</evidence>
<dbReference type="SUPFAM" id="SSF52540">
    <property type="entry name" value="P-loop containing nucleoside triphosphate hydrolases"/>
    <property type="match status" value="1"/>
</dbReference>
<reference evidence="3 4" key="1">
    <citation type="submission" date="2015-10" db="EMBL/GenBank/DDBJ databases">
        <title>Full genome of DAOMC 229536 Phialocephala scopiformis, a fungal endophyte of spruce producing the potent anti-insectan compound rugulosin.</title>
        <authorList>
            <consortium name="DOE Joint Genome Institute"/>
            <person name="Walker A.K."/>
            <person name="Frasz S.L."/>
            <person name="Seifert K.A."/>
            <person name="Miller J.D."/>
            <person name="Mondo S.J."/>
            <person name="Labutti K."/>
            <person name="Lipzen A."/>
            <person name="Dockter R."/>
            <person name="Kennedy M."/>
            <person name="Grigoriev I.V."/>
            <person name="Spatafora J.W."/>
        </authorList>
    </citation>
    <scope>NUCLEOTIDE SEQUENCE [LARGE SCALE GENOMIC DNA]</scope>
    <source>
        <strain evidence="3 4">CBS 120377</strain>
    </source>
</reference>
<gene>
    <name evidence="3" type="ORF">LY89DRAFT_724797</name>
</gene>